<proteinExistence type="predicted"/>
<dbReference type="SMART" id="SM00256">
    <property type="entry name" value="FBOX"/>
    <property type="match status" value="1"/>
</dbReference>
<dbReference type="CDD" id="cd22157">
    <property type="entry name" value="F-box_AtFBW1-like"/>
    <property type="match status" value="1"/>
</dbReference>
<dbReference type="AlphaFoldDB" id="A0AA36E6C5"/>
<dbReference type="EMBL" id="OX465081">
    <property type="protein sequence ID" value="CAI9284964.1"/>
    <property type="molecule type" value="Genomic_DNA"/>
</dbReference>
<dbReference type="Pfam" id="PF00646">
    <property type="entry name" value="F-box"/>
    <property type="match status" value="1"/>
</dbReference>
<dbReference type="Proteomes" id="UP001177003">
    <property type="component" value="Chromosome 5"/>
</dbReference>
<dbReference type="PROSITE" id="PS50181">
    <property type="entry name" value="FBOX"/>
    <property type="match status" value="1"/>
</dbReference>
<dbReference type="InterPro" id="IPR013187">
    <property type="entry name" value="F-box-assoc_dom_typ3"/>
</dbReference>
<evidence type="ECO:0000313" key="2">
    <source>
        <dbReference type="EMBL" id="CAI9284964.1"/>
    </source>
</evidence>
<evidence type="ECO:0000259" key="1">
    <source>
        <dbReference type="PROSITE" id="PS50181"/>
    </source>
</evidence>
<evidence type="ECO:0000313" key="3">
    <source>
        <dbReference type="Proteomes" id="UP001177003"/>
    </source>
</evidence>
<protein>
    <recommendedName>
        <fullName evidence="1">F-box domain-containing protein</fullName>
    </recommendedName>
</protein>
<dbReference type="Gene3D" id="1.20.1280.50">
    <property type="match status" value="1"/>
</dbReference>
<accession>A0AA36E6C5</accession>
<organism evidence="2 3">
    <name type="scientific">Lactuca saligna</name>
    <name type="common">Willowleaf lettuce</name>
    <dbReference type="NCBI Taxonomy" id="75948"/>
    <lineage>
        <taxon>Eukaryota</taxon>
        <taxon>Viridiplantae</taxon>
        <taxon>Streptophyta</taxon>
        <taxon>Embryophyta</taxon>
        <taxon>Tracheophyta</taxon>
        <taxon>Spermatophyta</taxon>
        <taxon>Magnoliopsida</taxon>
        <taxon>eudicotyledons</taxon>
        <taxon>Gunneridae</taxon>
        <taxon>Pentapetalae</taxon>
        <taxon>asterids</taxon>
        <taxon>campanulids</taxon>
        <taxon>Asterales</taxon>
        <taxon>Asteraceae</taxon>
        <taxon>Cichorioideae</taxon>
        <taxon>Cichorieae</taxon>
        <taxon>Lactucinae</taxon>
        <taxon>Lactuca</taxon>
    </lineage>
</organism>
<dbReference type="InterPro" id="IPR036047">
    <property type="entry name" value="F-box-like_dom_sf"/>
</dbReference>
<dbReference type="PANTHER" id="PTHR31672">
    <property type="entry name" value="BNACNNG10540D PROTEIN"/>
    <property type="match status" value="1"/>
</dbReference>
<keyword evidence="3" id="KW-1185">Reference proteome</keyword>
<dbReference type="InterPro" id="IPR001810">
    <property type="entry name" value="F-box_dom"/>
</dbReference>
<dbReference type="InterPro" id="IPR017451">
    <property type="entry name" value="F-box-assoc_interact_dom"/>
</dbReference>
<dbReference type="PANTHER" id="PTHR31672:SF10">
    <property type="entry name" value="F-BOX DOMAIN-CONTAINING PROTEIN"/>
    <property type="match status" value="1"/>
</dbReference>
<gene>
    <name evidence="2" type="ORF">LSALG_LOCUS24458</name>
</gene>
<dbReference type="Pfam" id="PF08268">
    <property type="entry name" value="FBA_3"/>
    <property type="match status" value="1"/>
</dbReference>
<dbReference type="InterPro" id="IPR050796">
    <property type="entry name" value="SCF_F-box_component"/>
</dbReference>
<dbReference type="SUPFAM" id="SSF81383">
    <property type="entry name" value="F-box domain"/>
    <property type="match status" value="1"/>
</dbReference>
<dbReference type="NCBIfam" id="TIGR01640">
    <property type="entry name" value="F_box_assoc_1"/>
    <property type="match status" value="1"/>
</dbReference>
<sequence length="374" mass="43204">MSDHIPFHIQAEIMKRLPVKSLIRFTCVSKAWKSLIENSEFIANHIFRPQHMLVTFKDQKIVSFVDEDTFPDQGLVPTLPRSLHQHSRIVGSSQGLLCFNAFTDSNQPNLGYISRTYMTVIWNPSIRKSIVRNVSIELYENDETILGFGVCPLTYDPMIMVITQFHKWPVKVGFTGLWDVKVYRLSSAKWKSLSRNLPSKSVRVQCPQVIVDRFIYWCAEQRLTIDNGIRRFHNVVMSFDMTNDSFKVVDLPKSLACHPLKDLSISKLKESLAILEYNINTGVFDVWMMDVERSFAKMFNITAPHGSIMGFLKSGEPLMEVKVDDVFELVVYKPYTRCLDHFTDLEFSRTSDMMSVNSYVETLLFLGRCDCNDY</sequence>
<reference evidence="2" key="1">
    <citation type="submission" date="2023-04" db="EMBL/GenBank/DDBJ databases">
        <authorList>
            <person name="Vijverberg K."/>
            <person name="Xiong W."/>
            <person name="Schranz E."/>
        </authorList>
    </citation>
    <scope>NUCLEOTIDE SEQUENCE</scope>
</reference>
<name>A0AA36E6C5_LACSI</name>
<feature type="domain" description="F-box" evidence="1">
    <location>
        <begin position="1"/>
        <end position="50"/>
    </location>
</feature>